<dbReference type="EMBL" id="BAAADD010000006">
    <property type="protein sequence ID" value="GAA0575215.1"/>
    <property type="molecule type" value="Genomic_DNA"/>
</dbReference>
<accession>A0ABN1EV30</accession>
<evidence type="ECO:0000313" key="3">
    <source>
        <dbReference type="Proteomes" id="UP001499951"/>
    </source>
</evidence>
<keyword evidence="1" id="KW-0812">Transmembrane</keyword>
<keyword evidence="1" id="KW-0472">Membrane</keyword>
<evidence type="ECO:0000313" key="2">
    <source>
        <dbReference type="EMBL" id="GAA0575215.1"/>
    </source>
</evidence>
<dbReference type="Proteomes" id="UP001499951">
    <property type="component" value="Unassembled WGS sequence"/>
</dbReference>
<evidence type="ECO:0000256" key="1">
    <source>
        <dbReference type="SAM" id="Phobius"/>
    </source>
</evidence>
<protein>
    <submittedName>
        <fullName evidence="2">Uncharacterized protein</fullName>
    </submittedName>
</protein>
<keyword evidence="3" id="KW-1185">Reference proteome</keyword>
<keyword evidence="1" id="KW-1133">Transmembrane helix</keyword>
<gene>
    <name evidence="2" type="ORF">GCM10008942_25000</name>
</gene>
<feature type="transmembrane region" description="Helical" evidence="1">
    <location>
        <begin position="12"/>
        <end position="34"/>
    </location>
</feature>
<feature type="transmembrane region" description="Helical" evidence="1">
    <location>
        <begin position="40"/>
        <end position="60"/>
    </location>
</feature>
<name>A0ABN1EV30_9PROT</name>
<feature type="transmembrane region" description="Helical" evidence="1">
    <location>
        <begin position="67"/>
        <end position="91"/>
    </location>
</feature>
<reference evidence="2 3" key="1">
    <citation type="journal article" date="2019" name="Int. J. Syst. Evol. Microbiol.">
        <title>The Global Catalogue of Microorganisms (GCM) 10K type strain sequencing project: providing services to taxonomists for standard genome sequencing and annotation.</title>
        <authorList>
            <consortium name="The Broad Institute Genomics Platform"/>
            <consortium name="The Broad Institute Genome Sequencing Center for Infectious Disease"/>
            <person name="Wu L."/>
            <person name="Ma J."/>
        </authorList>
    </citation>
    <scope>NUCLEOTIDE SEQUENCE [LARGE SCALE GENOMIC DNA]</scope>
    <source>
        <strain evidence="2 3">JCM 15089</strain>
    </source>
</reference>
<organism evidence="2 3">
    <name type="scientific">Rhizomicrobium electricum</name>
    <dbReference type="NCBI Taxonomy" id="480070"/>
    <lineage>
        <taxon>Bacteria</taxon>
        <taxon>Pseudomonadati</taxon>
        <taxon>Pseudomonadota</taxon>
        <taxon>Alphaproteobacteria</taxon>
        <taxon>Micropepsales</taxon>
        <taxon>Micropepsaceae</taxon>
        <taxon>Rhizomicrobium</taxon>
    </lineage>
</organism>
<dbReference type="RefSeq" id="WP_166935606.1">
    <property type="nucleotide sequence ID" value="NZ_BAAADD010000006.1"/>
</dbReference>
<proteinExistence type="predicted"/>
<sequence length="92" mass="9724">MGEMPLTRKIIAFVLTLIGLPVLFVGTCVPIGLISNGPHILIAILAFTALFIAAAISIAVRTKNPGIRWAIIVLIAVAAIAAAVWGIQLYLY</sequence>
<comment type="caution">
    <text evidence="2">The sequence shown here is derived from an EMBL/GenBank/DDBJ whole genome shotgun (WGS) entry which is preliminary data.</text>
</comment>